<sequence length="491" mass="53366">MKHPAFSVSAAAVLVLSAGLSGCSLFRGTACEFREPTVPLIENGRTAERARGVWRSRGYGVVLSVSEDGARLFHETKAGCYPDPLGEEGMLAELAFVDPEVNQAPDVLSLASLPGETRYVFDKLGALPEACAAASASWSPPRLFDLFVATFSEHYGFFEEYEHPWKERVAALRPKVTDATEPRALFAVFTELLKGLDDAHTGLSAEVDGETLDFSEGQGVTTKRVLEAGQKAGLSPKEAQRAWMGAWREGVLQTVLKSQGHVAANNRVMHGLIDGDIGYLNILTMGGLVEGEASLEEERRALNEALDEALKSFHHARAVIVDVSNNRGGYDVIGRDIAARFTSREARAYTKRPRNVDVKPQAFLVEPTTRARFLGPVYVVTSDITVSAGEVFTLSMRALPNVTHVGTATRGAFSDVLVKPLPNGWRMELSNEEYLDAEGKLFEARGIPPEEPLDVFPADDLNGGHARAVLKLAALASERAPKRHTQVSEVR</sequence>
<dbReference type="SUPFAM" id="SSF52096">
    <property type="entry name" value="ClpP/crotonase"/>
    <property type="match status" value="1"/>
</dbReference>
<proteinExistence type="predicted"/>
<name>A0A848L6Y5_9BACT</name>
<protein>
    <submittedName>
        <fullName evidence="2">S41 family peptidase</fullName>
    </submittedName>
</protein>
<dbReference type="PANTHER" id="PTHR11261:SF3">
    <property type="entry name" value="RETINOL-BINDING PROTEIN 3"/>
    <property type="match status" value="1"/>
</dbReference>
<comment type="caution">
    <text evidence="2">The sequence shown here is derived from an EMBL/GenBank/DDBJ whole genome shotgun (WGS) entry which is preliminary data.</text>
</comment>
<dbReference type="Gene3D" id="3.90.226.10">
    <property type="entry name" value="2-enoyl-CoA Hydratase, Chain A, domain 1"/>
    <property type="match status" value="1"/>
</dbReference>
<dbReference type="EMBL" id="JABBJJ010000016">
    <property type="protein sequence ID" value="NMO14287.1"/>
    <property type="molecule type" value="Genomic_DNA"/>
</dbReference>
<dbReference type="InterPro" id="IPR029045">
    <property type="entry name" value="ClpP/crotonase-like_dom_sf"/>
</dbReference>
<dbReference type="Proteomes" id="UP000518300">
    <property type="component" value="Unassembled WGS sequence"/>
</dbReference>
<dbReference type="AlphaFoldDB" id="A0A848L6Y5"/>
<gene>
    <name evidence="2" type="ORF">HG543_05365</name>
</gene>
<reference evidence="2 3" key="1">
    <citation type="submission" date="2020-04" db="EMBL/GenBank/DDBJ databases">
        <title>Draft genome of Pyxidicoccus fallax type strain.</title>
        <authorList>
            <person name="Whitworth D.E."/>
        </authorList>
    </citation>
    <scope>NUCLEOTIDE SEQUENCE [LARGE SCALE GENOMIC DNA]</scope>
    <source>
        <strain evidence="2 3">DSM 14698</strain>
    </source>
</reference>
<dbReference type="PROSITE" id="PS51257">
    <property type="entry name" value="PROKAR_LIPOPROTEIN"/>
    <property type="match status" value="1"/>
</dbReference>
<dbReference type="Gene3D" id="3.30.750.44">
    <property type="match status" value="1"/>
</dbReference>
<dbReference type="GO" id="GO:0008236">
    <property type="term" value="F:serine-type peptidase activity"/>
    <property type="evidence" value="ECO:0007669"/>
    <property type="project" value="InterPro"/>
</dbReference>
<evidence type="ECO:0000313" key="3">
    <source>
        <dbReference type="Proteomes" id="UP000518300"/>
    </source>
</evidence>
<dbReference type="PANTHER" id="PTHR11261">
    <property type="entry name" value="INTERPHOTORECEPTOR RETINOID-BINDING PROTEIN"/>
    <property type="match status" value="1"/>
</dbReference>
<evidence type="ECO:0000313" key="2">
    <source>
        <dbReference type="EMBL" id="NMO14287.1"/>
    </source>
</evidence>
<organism evidence="2 3">
    <name type="scientific">Pyxidicoccus fallax</name>
    <dbReference type="NCBI Taxonomy" id="394095"/>
    <lineage>
        <taxon>Bacteria</taxon>
        <taxon>Pseudomonadati</taxon>
        <taxon>Myxococcota</taxon>
        <taxon>Myxococcia</taxon>
        <taxon>Myxococcales</taxon>
        <taxon>Cystobacterineae</taxon>
        <taxon>Myxococcaceae</taxon>
        <taxon>Pyxidicoccus</taxon>
    </lineage>
</organism>
<dbReference type="InterPro" id="IPR005151">
    <property type="entry name" value="Tail-specific_protease"/>
</dbReference>
<dbReference type="Pfam" id="PF03572">
    <property type="entry name" value="Peptidase_S41"/>
    <property type="match status" value="1"/>
</dbReference>
<evidence type="ECO:0000259" key="1">
    <source>
        <dbReference type="SMART" id="SM00245"/>
    </source>
</evidence>
<dbReference type="SMART" id="SM00245">
    <property type="entry name" value="TSPc"/>
    <property type="match status" value="1"/>
</dbReference>
<dbReference type="GO" id="GO:0006508">
    <property type="term" value="P:proteolysis"/>
    <property type="evidence" value="ECO:0007669"/>
    <property type="project" value="InterPro"/>
</dbReference>
<feature type="domain" description="Tail specific protease" evidence="1">
    <location>
        <begin position="265"/>
        <end position="454"/>
    </location>
</feature>
<dbReference type="CDD" id="cd07563">
    <property type="entry name" value="Peptidase_S41_IRBP"/>
    <property type="match status" value="1"/>
</dbReference>
<dbReference type="RefSeq" id="WP_169343588.1">
    <property type="nucleotide sequence ID" value="NZ_JABBJJ010000016.1"/>
</dbReference>
<keyword evidence="3" id="KW-1185">Reference proteome</keyword>
<accession>A0A848L6Y5</accession>